<comment type="caution">
    <text evidence="1">The sequence shown here is derived from an EMBL/GenBank/DDBJ whole genome shotgun (WGS) entry which is preliminary data.</text>
</comment>
<reference evidence="1 2" key="1">
    <citation type="journal article" date="2019" name="Sci. Rep.">
        <title>Comparative genomics of chytrid fungi reveal insights into the obligate biotrophic and pathogenic lifestyle of Synchytrium endobioticum.</title>
        <authorList>
            <person name="van de Vossenberg B.T.L.H."/>
            <person name="Warris S."/>
            <person name="Nguyen H.D.T."/>
            <person name="van Gent-Pelzer M.P.E."/>
            <person name="Joly D.L."/>
            <person name="van de Geest H.C."/>
            <person name="Bonants P.J.M."/>
            <person name="Smith D.S."/>
            <person name="Levesque C.A."/>
            <person name="van der Lee T.A.J."/>
        </authorList>
    </citation>
    <scope>NUCLEOTIDE SEQUENCE [LARGE SCALE GENOMIC DNA]</scope>
    <source>
        <strain evidence="1 2">LEV6574</strain>
    </source>
</reference>
<dbReference type="AlphaFoldDB" id="A0A507CZU7"/>
<gene>
    <name evidence="1" type="ORF">SeLEV6574_g04409</name>
</gene>
<protein>
    <submittedName>
        <fullName evidence="1">Uncharacterized protein</fullName>
    </submittedName>
</protein>
<sequence length="211" mass="23958">MDFPPWNHTKITLNLAISDLSDILDQEMGQQVIGRYDLLKERVLDLVPDAKDDVVAIESEHGLLNASALIRFIKINMLLPESSRWEVVPLSKLRATYIRLSEAALFDILHHNTSFVLVAPVDKCDGLGRAIGDSNLNWMMRCGRSVAGSVQILLEMHSKTMKVAFGDRLMILQSFLDQEFPKQMSKSGVWIRCNELCRQSFGNWRKEDSPN</sequence>
<proteinExistence type="predicted"/>
<accession>A0A507CZU7</accession>
<dbReference type="EMBL" id="QEAM01000175">
    <property type="protein sequence ID" value="TPX44581.1"/>
    <property type="molecule type" value="Genomic_DNA"/>
</dbReference>
<organism evidence="1 2">
    <name type="scientific">Synchytrium endobioticum</name>
    <dbReference type="NCBI Taxonomy" id="286115"/>
    <lineage>
        <taxon>Eukaryota</taxon>
        <taxon>Fungi</taxon>
        <taxon>Fungi incertae sedis</taxon>
        <taxon>Chytridiomycota</taxon>
        <taxon>Chytridiomycota incertae sedis</taxon>
        <taxon>Chytridiomycetes</taxon>
        <taxon>Synchytriales</taxon>
        <taxon>Synchytriaceae</taxon>
        <taxon>Synchytrium</taxon>
    </lineage>
</organism>
<dbReference type="Proteomes" id="UP000320475">
    <property type="component" value="Unassembled WGS sequence"/>
</dbReference>
<evidence type="ECO:0000313" key="1">
    <source>
        <dbReference type="EMBL" id="TPX44581.1"/>
    </source>
</evidence>
<evidence type="ECO:0000313" key="2">
    <source>
        <dbReference type="Proteomes" id="UP000320475"/>
    </source>
</evidence>
<dbReference type="VEuPathDB" id="FungiDB:SeMB42_g04061"/>
<name>A0A507CZU7_9FUNG</name>